<feature type="transmembrane region" description="Helical" evidence="10">
    <location>
        <begin position="202"/>
        <end position="222"/>
    </location>
</feature>
<dbReference type="InterPro" id="IPR028055">
    <property type="entry name" value="YidC/Oxa/ALB_C"/>
</dbReference>
<feature type="transmembrane region" description="Helical" evidence="10">
    <location>
        <begin position="27"/>
        <end position="53"/>
    </location>
</feature>
<comment type="similarity">
    <text evidence="9">Belongs to the OXA1/ALB3/YidC family.</text>
</comment>
<evidence type="ECO:0000259" key="11">
    <source>
        <dbReference type="Pfam" id="PF02096"/>
    </source>
</evidence>
<protein>
    <submittedName>
        <fullName evidence="12">Membrane protein insertase, YidC/Oxa1 family</fullName>
    </submittedName>
</protein>
<dbReference type="GO" id="GO:0005886">
    <property type="term" value="C:plasma membrane"/>
    <property type="evidence" value="ECO:0007669"/>
    <property type="project" value="UniProtKB-SubCell"/>
</dbReference>
<evidence type="ECO:0000256" key="9">
    <source>
        <dbReference type="RuleBase" id="RU003945"/>
    </source>
</evidence>
<evidence type="ECO:0000256" key="8">
    <source>
        <dbReference type="ARBA" id="ARBA00023186"/>
    </source>
</evidence>
<dbReference type="NCBIfam" id="TIGR03592">
    <property type="entry name" value="yidC_oxa1_cterm"/>
    <property type="match status" value="1"/>
</dbReference>
<dbReference type="GO" id="GO:0015031">
    <property type="term" value="P:protein transport"/>
    <property type="evidence" value="ECO:0007669"/>
    <property type="project" value="UniProtKB-KW"/>
</dbReference>
<keyword evidence="7 10" id="KW-0472">Membrane</keyword>
<dbReference type="PANTHER" id="PTHR12428">
    <property type="entry name" value="OXA1"/>
    <property type="match status" value="1"/>
</dbReference>
<evidence type="ECO:0000256" key="7">
    <source>
        <dbReference type="ARBA" id="ARBA00023136"/>
    </source>
</evidence>
<evidence type="ECO:0000256" key="2">
    <source>
        <dbReference type="ARBA" id="ARBA00022448"/>
    </source>
</evidence>
<dbReference type="EMBL" id="LCIJ01000001">
    <property type="protein sequence ID" value="KKT53256.1"/>
    <property type="molecule type" value="Genomic_DNA"/>
</dbReference>
<dbReference type="CDD" id="cd20070">
    <property type="entry name" value="5TM_YidC_Alb3"/>
    <property type="match status" value="1"/>
</dbReference>
<name>A0A0G1I1I1_UNCK3</name>
<reference evidence="12 13" key="1">
    <citation type="journal article" date="2015" name="Nature">
        <title>rRNA introns, odd ribosomes, and small enigmatic genomes across a large radiation of phyla.</title>
        <authorList>
            <person name="Brown C.T."/>
            <person name="Hug L.A."/>
            <person name="Thomas B.C."/>
            <person name="Sharon I."/>
            <person name="Castelle C.J."/>
            <person name="Singh A."/>
            <person name="Wilkins M.J."/>
            <person name="Williams K.H."/>
            <person name="Banfield J.F."/>
        </authorList>
    </citation>
    <scope>NUCLEOTIDE SEQUENCE [LARGE SCALE GENOMIC DNA]</scope>
</reference>
<evidence type="ECO:0000256" key="5">
    <source>
        <dbReference type="ARBA" id="ARBA00022927"/>
    </source>
</evidence>
<keyword evidence="6 10" id="KW-1133">Transmembrane helix</keyword>
<accession>A0A0G1I1I1</accession>
<evidence type="ECO:0000313" key="13">
    <source>
        <dbReference type="Proteomes" id="UP000034752"/>
    </source>
</evidence>
<dbReference type="GO" id="GO:0051205">
    <property type="term" value="P:protein insertion into membrane"/>
    <property type="evidence" value="ECO:0007669"/>
    <property type="project" value="TreeGrafter"/>
</dbReference>
<sequence length="257" mass="29035">MAAPLTTISPTALSTKLMYQPLFNVLMLLYVYVPGHDLGVAIIILTLIIRLLLHPSYVQTLRAQQQLKNIQPEIDRVKSLHKDDQAKQSQELMRVYKDNKVNPLGSCLPMLIQLPVLYALYRVFMVGLNTESLKLLYSWFPRVPAEVNHIFLQFTGVTAWQINLAAPNVYLAVLAGAAQLLQSWLMMKFNPMGQQNGGAAKIINMQMMYLFPIITVVIGLSLPAALSLYWVATTVFTVIQQIIVMYQFKPKTNEPRS</sequence>
<keyword evidence="4 9" id="KW-0812">Transmembrane</keyword>
<keyword evidence="2" id="KW-0813">Transport</keyword>
<evidence type="ECO:0000313" key="12">
    <source>
        <dbReference type="EMBL" id="KKT53256.1"/>
    </source>
</evidence>
<evidence type="ECO:0000256" key="1">
    <source>
        <dbReference type="ARBA" id="ARBA00004651"/>
    </source>
</evidence>
<comment type="caution">
    <text evidence="12">The sequence shown here is derived from an EMBL/GenBank/DDBJ whole genome shotgun (WGS) entry which is preliminary data.</text>
</comment>
<evidence type="ECO:0000256" key="10">
    <source>
        <dbReference type="SAM" id="Phobius"/>
    </source>
</evidence>
<keyword evidence="3" id="KW-1003">Cell membrane</keyword>
<feature type="domain" description="Membrane insertase YidC/Oxa/ALB C-terminal" evidence="11">
    <location>
        <begin position="39"/>
        <end position="245"/>
    </location>
</feature>
<dbReference type="InterPro" id="IPR001708">
    <property type="entry name" value="YidC/ALB3/OXA1/COX18"/>
</dbReference>
<dbReference type="PANTHER" id="PTHR12428:SF65">
    <property type="entry name" value="CYTOCHROME C OXIDASE ASSEMBLY PROTEIN COX18, MITOCHONDRIAL"/>
    <property type="match status" value="1"/>
</dbReference>
<organism evidence="12 13">
    <name type="scientific">candidate division Kazan bacterium GW2011_GWA1_44_22</name>
    <dbReference type="NCBI Taxonomy" id="1620410"/>
    <lineage>
        <taxon>Bacteria</taxon>
        <taxon>Bacteria division Kazan-3B-28</taxon>
    </lineage>
</organism>
<evidence type="ECO:0000256" key="4">
    <source>
        <dbReference type="ARBA" id="ARBA00022692"/>
    </source>
</evidence>
<comment type="subcellular location">
    <subcellularLocation>
        <location evidence="1">Cell membrane</location>
        <topology evidence="1">Multi-pass membrane protein</topology>
    </subcellularLocation>
    <subcellularLocation>
        <location evidence="9">Membrane</location>
        <topology evidence="9">Multi-pass membrane protein</topology>
    </subcellularLocation>
</comment>
<dbReference type="PATRIC" id="fig|1620410.3.peg.11"/>
<dbReference type="Proteomes" id="UP000034752">
    <property type="component" value="Unassembled WGS sequence"/>
</dbReference>
<keyword evidence="5" id="KW-0653">Protein transport</keyword>
<keyword evidence="8" id="KW-0143">Chaperone</keyword>
<evidence type="ECO:0000256" key="3">
    <source>
        <dbReference type="ARBA" id="ARBA00022475"/>
    </source>
</evidence>
<dbReference type="Pfam" id="PF02096">
    <property type="entry name" value="60KD_IMP"/>
    <property type="match status" value="1"/>
</dbReference>
<dbReference type="InterPro" id="IPR047196">
    <property type="entry name" value="YidC_ALB_C"/>
</dbReference>
<evidence type="ECO:0000256" key="6">
    <source>
        <dbReference type="ARBA" id="ARBA00022989"/>
    </source>
</evidence>
<proteinExistence type="inferred from homology"/>
<gene>
    <name evidence="12" type="ORF">VE96_C0001G0011</name>
</gene>
<dbReference type="GO" id="GO:0032977">
    <property type="term" value="F:membrane insertase activity"/>
    <property type="evidence" value="ECO:0007669"/>
    <property type="project" value="InterPro"/>
</dbReference>
<dbReference type="AlphaFoldDB" id="A0A0G1I1I1"/>
<feature type="transmembrane region" description="Helical" evidence="10">
    <location>
        <begin position="160"/>
        <end position="181"/>
    </location>
</feature>